<evidence type="ECO:0000259" key="6">
    <source>
        <dbReference type="Pfam" id="PF00155"/>
    </source>
</evidence>
<dbReference type="GO" id="GO:0030170">
    <property type="term" value="F:pyridoxal phosphate binding"/>
    <property type="evidence" value="ECO:0007669"/>
    <property type="project" value="InterPro"/>
</dbReference>
<keyword evidence="3" id="KW-0032">Aminotransferase</keyword>
<dbReference type="InterPro" id="IPR004839">
    <property type="entry name" value="Aminotransferase_I/II_large"/>
</dbReference>
<protein>
    <recommendedName>
        <fullName evidence="6">Aminotransferase class I/classII large domain-containing protein</fullName>
    </recommendedName>
</protein>
<dbReference type="PANTHER" id="PTHR43807:SF20">
    <property type="entry name" value="FI04487P"/>
    <property type="match status" value="1"/>
</dbReference>
<dbReference type="GO" id="GO:0005739">
    <property type="term" value="C:mitochondrion"/>
    <property type="evidence" value="ECO:0007669"/>
    <property type="project" value="TreeGrafter"/>
</dbReference>
<reference evidence="8" key="2">
    <citation type="submission" date="2015-01" db="EMBL/GenBank/DDBJ databases">
        <title>Evolutionary Origins and Diversification of the Mycorrhizal Mutualists.</title>
        <authorList>
            <consortium name="DOE Joint Genome Institute"/>
            <consortium name="Mycorrhizal Genomics Consortium"/>
            <person name="Kohler A."/>
            <person name="Kuo A."/>
            <person name="Nagy L.G."/>
            <person name="Floudas D."/>
            <person name="Copeland A."/>
            <person name="Barry K.W."/>
            <person name="Cichocki N."/>
            <person name="Veneault-Fourrey C."/>
            <person name="LaButti K."/>
            <person name="Lindquist E.A."/>
            <person name="Lipzen A."/>
            <person name="Lundell T."/>
            <person name="Morin E."/>
            <person name="Murat C."/>
            <person name="Riley R."/>
            <person name="Ohm R."/>
            <person name="Sun H."/>
            <person name="Tunlid A."/>
            <person name="Henrissat B."/>
            <person name="Grigoriev I.V."/>
            <person name="Hibbett D.S."/>
            <person name="Martin F."/>
        </authorList>
    </citation>
    <scope>NUCLEOTIDE SEQUENCE [LARGE SCALE GENOMIC DNA]</scope>
    <source>
        <strain evidence="8">MAFF 305830</strain>
    </source>
</reference>
<sequence>MSTNASTNGVTNGAPQKAPQFALSSRMSTGRAMSLDVWSIFNAANLPADCINLGQGYMNFAPPQWVKDAADASLNTVSANHYSHPKGRIRLREAIRDHYSKDFNRTLDVENEILVSSGANEGQYAVWVAFCEPGDEIILFEPYFDQYLPSITFNHGVPVYVPLHPPTNFSDKTTSDAWKIDFDELRRAITPKTKMIVVNTPHNPVGKVFTEQELQKIADLAIEHNLIVMSDEVYDCLLFDQKPHVRIANLPGMWERTITVGSAGKSFACTGWRVGWLIGPQSLVGPTLAAQTRIVFCTNSPLQEAAAAGLEEAEQRGFFKKQVEEYQERRDVLLRYFDEVGLKYSTPEGSYFVLADVSDVQIPEDYPFPDMIKGRGRDFYVGWFLAQELGVSTIPVSEFYCDEHMKIGERFLRFAFCKDLDTLHKAGERLRGITKFYKKK</sequence>
<dbReference type="Proteomes" id="UP000054097">
    <property type="component" value="Unassembled WGS sequence"/>
</dbReference>
<dbReference type="FunFam" id="3.40.640.10:FF:000024">
    <property type="entry name" value="Kynurenine--oxoglutarate transaminase 3"/>
    <property type="match status" value="1"/>
</dbReference>
<dbReference type="InterPro" id="IPR015421">
    <property type="entry name" value="PyrdxlP-dep_Trfase_major"/>
</dbReference>
<evidence type="ECO:0000256" key="3">
    <source>
        <dbReference type="ARBA" id="ARBA00022576"/>
    </source>
</evidence>
<dbReference type="OrthoDB" id="2414662at2759"/>
<dbReference type="InterPro" id="IPR015422">
    <property type="entry name" value="PyrdxlP-dep_Trfase_small"/>
</dbReference>
<dbReference type="HOGENOM" id="CLU_017584_4_0_1"/>
<evidence type="ECO:0000313" key="8">
    <source>
        <dbReference type="Proteomes" id="UP000054097"/>
    </source>
</evidence>
<evidence type="ECO:0000256" key="4">
    <source>
        <dbReference type="ARBA" id="ARBA00022679"/>
    </source>
</evidence>
<feature type="domain" description="Aminotransferase class I/classII large" evidence="6">
    <location>
        <begin position="49"/>
        <end position="429"/>
    </location>
</feature>
<comment type="similarity">
    <text evidence="2">Belongs to the class-I pyridoxal-phosphate-dependent aminotransferase family.</text>
</comment>
<dbReference type="SUPFAM" id="SSF53383">
    <property type="entry name" value="PLP-dependent transferases"/>
    <property type="match status" value="1"/>
</dbReference>
<evidence type="ECO:0000313" key="7">
    <source>
        <dbReference type="EMBL" id="KIM25209.1"/>
    </source>
</evidence>
<dbReference type="InterPro" id="IPR051326">
    <property type="entry name" value="Kynurenine-oxoglutarate_AT"/>
</dbReference>
<keyword evidence="8" id="KW-1185">Reference proteome</keyword>
<evidence type="ECO:0000256" key="2">
    <source>
        <dbReference type="ARBA" id="ARBA00007441"/>
    </source>
</evidence>
<dbReference type="AlphaFoldDB" id="A0A0C3AZ21"/>
<dbReference type="STRING" id="933852.A0A0C3AZ21"/>
<dbReference type="EMBL" id="KN824316">
    <property type="protein sequence ID" value="KIM25209.1"/>
    <property type="molecule type" value="Genomic_DNA"/>
</dbReference>
<evidence type="ECO:0000256" key="1">
    <source>
        <dbReference type="ARBA" id="ARBA00001933"/>
    </source>
</evidence>
<organism evidence="7 8">
    <name type="scientific">Serendipita vermifera MAFF 305830</name>
    <dbReference type="NCBI Taxonomy" id="933852"/>
    <lineage>
        <taxon>Eukaryota</taxon>
        <taxon>Fungi</taxon>
        <taxon>Dikarya</taxon>
        <taxon>Basidiomycota</taxon>
        <taxon>Agaricomycotina</taxon>
        <taxon>Agaricomycetes</taxon>
        <taxon>Sebacinales</taxon>
        <taxon>Serendipitaceae</taxon>
        <taxon>Serendipita</taxon>
    </lineage>
</organism>
<keyword evidence="4" id="KW-0808">Transferase</keyword>
<dbReference type="CDD" id="cd00609">
    <property type="entry name" value="AAT_like"/>
    <property type="match status" value="1"/>
</dbReference>
<gene>
    <name evidence="7" type="ORF">M408DRAFT_331312</name>
</gene>
<name>A0A0C3AZ21_SERVB</name>
<dbReference type="GO" id="GO:0016212">
    <property type="term" value="F:kynurenine-oxoglutarate transaminase activity"/>
    <property type="evidence" value="ECO:0007669"/>
    <property type="project" value="TreeGrafter"/>
</dbReference>
<evidence type="ECO:0000256" key="5">
    <source>
        <dbReference type="ARBA" id="ARBA00022898"/>
    </source>
</evidence>
<dbReference type="Gene3D" id="3.90.1150.10">
    <property type="entry name" value="Aspartate Aminotransferase, domain 1"/>
    <property type="match status" value="1"/>
</dbReference>
<reference evidence="7 8" key="1">
    <citation type="submission" date="2014-04" db="EMBL/GenBank/DDBJ databases">
        <authorList>
            <consortium name="DOE Joint Genome Institute"/>
            <person name="Kuo A."/>
            <person name="Zuccaro A."/>
            <person name="Kohler A."/>
            <person name="Nagy L.G."/>
            <person name="Floudas D."/>
            <person name="Copeland A."/>
            <person name="Barry K.W."/>
            <person name="Cichocki N."/>
            <person name="Veneault-Fourrey C."/>
            <person name="LaButti K."/>
            <person name="Lindquist E.A."/>
            <person name="Lipzen A."/>
            <person name="Lundell T."/>
            <person name="Morin E."/>
            <person name="Murat C."/>
            <person name="Sun H."/>
            <person name="Tunlid A."/>
            <person name="Henrissat B."/>
            <person name="Grigoriev I.V."/>
            <person name="Hibbett D.S."/>
            <person name="Martin F."/>
            <person name="Nordberg H.P."/>
            <person name="Cantor M.N."/>
            <person name="Hua S.X."/>
        </authorList>
    </citation>
    <scope>NUCLEOTIDE SEQUENCE [LARGE SCALE GENOMIC DNA]</scope>
    <source>
        <strain evidence="7 8">MAFF 305830</strain>
    </source>
</reference>
<dbReference type="PANTHER" id="PTHR43807">
    <property type="entry name" value="FI04487P"/>
    <property type="match status" value="1"/>
</dbReference>
<dbReference type="Gene3D" id="3.40.640.10">
    <property type="entry name" value="Type I PLP-dependent aspartate aminotransferase-like (Major domain)"/>
    <property type="match status" value="1"/>
</dbReference>
<accession>A0A0C3AZ21</accession>
<keyword evidence="5" id="KW-0663">Pyridoxal phosphate</keyword>
<proteinExistence type="inferred from homology"/>
<comment type="cofactor">
    <cofactor evidence="1">
        <name>pyridoxal 5'-phosphate</name>
        <dbReference type="ChEBI" id="CHEBI:597326"/>
    </cofactor>
</comment>
<dbReference type="InterPro" id="IPR015424">
    <property type="entry name" value="PyrdxlP-dep_Trfase"/>
</dbReference>
<dbReference type="Pfam" id="PF00155">
    <property type="entry name" value="Aminotran_1_2"/>
    <property type="match status" value="1"/>
</dbReference>